<comment type="caution">
    <text evidence="2">The sequence shown here is derived from an EMBL/GenBank/DDBJ whole genome shotgun (WGS) entry which is preliminary data.</text>
</comment>
<evidence type="ECO:0000313" key="3">
    <source>
        <dbReference type="Proteomes" id="UP001142592"/>
    </source>
</evidence>
<keyword evidence="3" id="KW-1185">Reference proteome</keyword>
<keyword evidence="1" id="KW-1133">Transmembrane helix</keyword>
<dbReference type="RefSeq" id="WP_266269039.1">
    <property type="nucleotide sequence ID" value="NZ_JAPJUH010000003.1"/>
</dbReference>
<reference evidence="2" key="1">
    <citation type="submission" date="2022-11" db="EMBL/GenBank/DDBJ databases">
        <authorList>
            <person name="Graham C."/>
            <person name="Newman J.D."/>
        </authorList>
    </citation>
    <scope>NUCLEOTIDE SEQUENCE</scope>
    <source>
        <strain evidence="2">DSM 19486</strain>
    </source>
</reference>
<dbReference type="EMBL" id="JAPJUH010000003">
    <property type="protein sequence ID" value="MCX3264984.1"/>
    <property type="molecule type" value="Genomic_DNA"/>
</dbReference>
<protein>
    <submittedName>
        <fullName evidence="2">DUF4134 family protein</fullName>
    </submittedName>
</protein>
<dbReference type="Proteomes" id="UP001142592">
    <property type="component" value="Unassembled WGS sequence"/>
</dbReference>
<dbReference type="Pfam" id="PF13572">
    <property type="entry name" value="DUF4134"/>
    <property type="match status" value="1"/>
</dbReference>
<name>A0A9X3DCN1_9SPHI</name>
<proteinExistence type="predicted"/>
<keyword evidence="1" id="KW-0472">Membrane</keyword>
<dbReference type="InterPro" id="IPR025408">
    <property type="entry name" value="DUF4134"/>
</dbReference>
<keyword evidence="1" id="KW-0812">Transmembrane</keyword>
<sequence>MESLWVILAGMPVQVLLILQAGAGNGIAELQQAESFLHGSFFSFRDLSFVLAGLIAIAGAVSVYHKWQMGKDVSMDVPAWFFSSLFVLVLGLMVAGFFGL</sequence>
<feature type="transmembrane region" description="Helical" evidence="1">
    <location>
        <begin position="47"/>
        <end position="65"/>
    </location>
</feature>
<accession>A0A9X3DCN1</accession>
<evidence type="ECO:0000256" key="1">
    <source>
        <dbReference type="SAM" id="Phobius"/>
    </source>
</evidence>
<organism evidence="2 3">
    <name type="scientific">Pedobacter agri</name>
    <dbReference type="NCBI Taxonomy" id="454586"/>
    <lineage>
        <taxon>Bacteria</taxon>
        <taxon>Pseudomonadati</taxon>
        <taxon>Bacteroidota</taxon>
        <taxon>Sphingobacteriia</taxon>
        <taxon>Sphingobacteriales</taxon>
        <taxon>Sphingobacteriaceae</taxon>
        <taxon>Pedobacter</taxon>
    </lineage>
</organism>
<evidence type="ECO:0000313" key="2">
    <source>
        <dbReference type="EMBL" id="MCX3264984.1"/>
    </source>
</evidence>
<gene>
    <name evidence="2" type="ORF">OQZ29_09520</name>
</gene>
<feature type="transmembrane region" description="Helical" evidence="1">
    <location>
        <begin position="77"/>
        <end position="98"/>
    </location>
</feature>
<dbReference type="AlphaFoldDB" id="A0A9X3DCN1"/>